<evidence type="ECO:0000313" key="1">
    <source>
        <dbReference type="EMBL" id="GFT05205.1"/>
    </source>
</evidence>
<dbReference type="AlphaFoldDB" id="A0A8X6NB11"/>
<dbReference type="Proteomes" id="UP000887013">
    <property type="component" value="Unassembled WGS sequence"/>
</dbReference>
<gene>
    <name evidence="1" type="ORF">NPIL_33001</name>
</gene>
<name>A0A8X6NB11_NEPPI</name>
<dbReference type="EMBL" id="BMAW01056318">
    <property type="protein sequence ID" value="GFT05205.1"/>
    <property type="molecule type" value="Genomic_DNA"/>
</dbReference>
<accession>A0A8X6NB11</accession>
<protein>
    <submittedName>
        <fullName evidence="1">Uncharacterized protein</fullName>
    </submittedName>
</protein>
<sequence>MIGWILRFLRNCRKAKEQRKHGNQDAEEFAEAERRVIKIMQRETFFDEKNEKFRTLKVCTDEDGLIRLKTKIDYREDSHSF</sequence>
<comment type="caution">
    <text evidence="1">The sequence shown here is derived from an EMBL/GenBank/DDBJ whole genome shotgun (WGS) entry which is preliminary data.</text>
</comment>
<proteinExistence type="predicted"/>
<dbReference type="OrthoDB" id="6435213at2759"/>
<keyword evidence="2" id="KW-1185">Reference proteome</keyword>
<evidence type="ECO:0000313" key="2">
    <source>
        <dbReference type="Proteomes" id="UP000887013"/>
    </source>
</evidence>
<organism evidence="1 2">
    <name type="scientific">Nephila pilipes</name>
    <name type="common">Giant wood spider</name>
    <name type="synonym">Nephila maculata</name>
    <dbReference type="NCBI Taxonomy" id="299642"/>
    <lineage>
        <taxon>Eukaryota</taxon>
        <taxon>Metazoa</taxon>
        <taxon>Ecdysozoa</taxon>
        <taxon>Arthropoda</taxon>
        <taxon>Chelicerata</taxon>
        <taxon>Arachnida</taxon>
        <taxon>Araneae</taxon>
        <taxon>Araneomorphae</taxon>
        <taxon>Entelegynae</taxon>
        <taxon>Araneoidea</taxon>
        <taxon>Nephilidae</taxon>
        <taxon>Nephila</taxon>
    </lineage>
</organism>
<reference evidence="1" key="1">
    <citation type="submission" date="2020-08" db="EMBL/GenBank/DDBJ databases">
        <title>Multicomponent nature underlies the extraordinary mechanical properties of spider dragline silk.</title>
        <authorList>
            <person name="Kono N."/>
            <person name="Nakamura H."/>
            <person name="Mori M."/>
            <person name="Yoshida Y."/>
            <person name="Ohtoshi R."/>
            <person name="Malay A.D."/>
            <person name="Moran D.A.P."/>
            <person name="Tomita M."/>
            <person name="Numata K."/>
            <person name="Arakawa K."/>
        </authorList>
    </citation>
    <scope>NUCLEOTIDE SEQUENCE</scope>
</reference>